<sequence>MFIIVLGLPLNVQKTTKLIRSMYQIFVVFVVKCLENVLKSATAGSWPAFKVHVPSVGISPFIL</sequence>
<accession>A0A0V0XII0</accession>
<dbReference type="EMBL" id="JYDU01000090">
    <property type="protein sequence ID" value="KRX93373.1"/>
    <property type="molecule type" value="Genomic_DNA"/>
</dbReference>
<evidence type="ECO:0000313" key="2">
    <source>
        <dbReference type="EMBL" id="KRX93373.1"/>
    </source>
</evidence>
<dbReference type="AlphaFoldDB" id="A0A0V0XII0"/>
<dbReference type="EMBL" id="JYDU01000266">
    <property type="protein sequence ID" value="KRX87794.1"/>
    <property type="molecule type" value="Genomic_DNA"/>
</dbReference>
<dbReference type="Proteomes" id="UP000054815">
    <property type="component" value="Unassembled WGS sequence"/>
</dbReference>
<comment type="caution">
    <text evidence="1">The sequence shown here is derived from an EMBL/GenBank/DDBJ whole genome shotgun (WGS) entry which is preliminary data.</text>
</comment>
<gene>
    <name evidence="2" type="ORF">T4E_10228</name>
    <name evidence="1" type="ORF">T4E_1256</name>
</gene>
<dbReference type="STRING" id="6337.A0A0V0XII0"/>
<evidence type="ECO:0000313" key="1">
    <source>
        <dbReference type="EMBL" id="KRX87794.1"/>
    </source>
</evidence>
<protein>
    <submittedName>
        <fullName evidence="1">Uncharacterized protein</fullName>
    </submittedName>
</protein>
<evidence type="ECO:0000313" key="3">
    <source>
        <dbReference type="Proteomes" id="UP000054815"/>
    </source>
</evidence>
<name>A0A0V0XII0_TRIPS</name>
<proteinExistence type="predicted"/>
<organism evidence="1 3">
    <name type="scientific">Trichinella pseudospiralis</name>
    <name type="common">Parasitic roundworm</name>
    <dbReference type="NCBI Taxonomy" id="6337"/>
    <lineage>
        <taxon>Eukaryota</taxon>
        <taxon>Metazoa</taxon>
        <taxon>Ecdysozoa</taxon>
        <taxon>Nematoda</taxon>
        <taxon>Enoplea</taxon>
        <taxon>Dorylaimia</taxon>
        <taxon>Trichinellida</taxon>
        <taxon>Trichinellidae</taxon>
        <taxon>Trichinella</taxon>
    </lineage>
</organism>
<reference evidence="1 3" key="1">
    <citation type="submission" date="2015-01" db="EMBL/GenBank/DDBJ databases">
        <title>Evolution of Trichinella species and genotypes.</title>
        <authorList>
            <person name="Korhonen P.K."/>
            <person name="Edoardo P."/>
            <person name="Giuseppe L.R."/>
            <person name="Gasser R.B."/>
        </authorList>
    </citation>
    <scope>NUCLEOTIDE SEQUENCE [LARGE SCALE GENOMIC DNA]</scope>
    <source>
        <strain evidence="1">ISS141</strain>
    </source>
</reference>